<keyword evidence="4" id="KW-1185">Reference proteome</keyword>
<feature type="coiled-coil region" evidence="1">
    <location>
        <begin position="243"/>
        <end position="306"/>
    </location>
</feature>
<protein>
    <submittedName>
        <fullName evidence="3">Uncharacterized protein</fullName>
    </submittedName>
</protein>
<feature type="region of interest" description="Disordered" evidence="2">
    <location>
        <begin position="522"/>
        <end position="552"/>
    </location>
</feature>
<evidence type="ECO:0000313" key="3">
    <source>
        <dbReference type="EMBL" id="GMT03217.1"/>
    </source>
</evidence>
<comment type="caution">
    <text evidence="3">The sequence shown here is derived from an EMBL/GenBank/DDBJ whole genome shotgun (WGS) entry which is preliminary data.</text>
</comment>
<keyword evidence="1" id="KW-0175">Coiled coil</keyword>
<evidence type="ECO:0000313" key="4">
    <source>
        <dbReference type="Proteomes" id="UP001432027"/>
    </source>
</evidence>
<sequence>MAKRPSVIDVRRGRITEKVGETTAADQFPNKTPKNVELSKSVCFLAVLSVDDKRRTLDRLVARVDAQRKNRADLDGYVKQLQTTRNTLQNSRTVHAPELRDLNERLSKIAVTRNALKKETNGVDDSSKEEDLGRKKMMDAIAVAENTLEKLEKKLGTNADSIAVVVRETSEQEEMNASVQKTMEEDTRTVKQLEAYLKKTMDATFTEQRTLDDYRLGMGDERREIEGMKRRIKEDRTKDRALSQQLEANLKNAKKSEEMVDRQNSTIVKTTESELRELLETTKKMHAELKRNVNDAEGKWVKLQDELSSLETTLAHSKASEKVEEAKQRRYETKIEILKLEPTPTMYTTYETIVKGQAKKRGRQNGDVTERLKITRKELIFLKAIKEEEDESGTVLGDESVYPDGIFSDTGEEDEEGSESRKPKKGRSKSEAPGDGKGPKKKRKGSVEGRNDDTKRLRDREREAAAVIDKESTQIETEAERLHRENVQIEERIGRLTEEVHKLQHEKVTLREHIREVEKKMEEAEKRREEAEKKGKKKTKKRTEESSQDVARLQQERRELELQRNELRALLAEFKKESTRLNHAYKTMRSWKEHTDFEANRRLADEVRTWRSTVNQAEVDLEALANLVREARAVNGAARRDLATVKPYEEEHEMYLQLRDRARYLTRKLTE</sequence>
<organism evidence="3 4">
    <name type="scientific">Pristionchus entomophagus</name>
    <dbReference type="NCBI Taxonomy" id="358040"/>
    <lineage>
        <taxon>Eukaryota</taxon>
        <taxon>Metazoa</taxon>
        <taxon>Ecdysozoa</taxon>
        <taxon>Nematoda</taxon>
        <taxon>Chromadorea</taxon>
        <taxon>Rhabditida</taxon>
        <taxon>Rhabditina</taxon>
        <taxon>Diplogasteromorpha</taxon>
        <taxon>Diplogasteroidea</taxon>
        <taxon>Neodiplogasteridae</taxon>
        <taxon>Pristionchus</taxon>
    </lineage>
</organism>
<reference evidence="3" key="1">
    <citation type="submission" date="2023-10" db="EMBL/GenBank/DDBJ databases">
        <title>Genome assembly of Pristionchus species.</title>
        <authorList>
            <person name="Yoshida K."/>
            <person name="Sommer R.J."/>
        </authorList>
    </citation>
    <scope>NUCLEOTIDE SEQUENCE</scope>
    <source>
        <strain evidence="3">RS0144</strain>
    </source>
</reference>
<gene>
    <name evidence="3" type="ORF">PENTCL1PPCAC_25391</name>
</gene>
<evidence type="ECO:0000256" key="2">
    <source>
        <dbReference type="SAM" id="MobiDB-lite"/>
    </source>
</evidence>
<dbReference type="AlphaFoldDB" id="A0AAV5U8W0"/>
<feature type="compositionally biased region" description="Basic and acidic residues" evidence="2">
    <location>
        <begin position="522"/>
        <end position="533"/>
    </location>
</feature>
<feature type="compositionally biased region" description="Basic and acidic residues" evidence="2">
    <location>
        <begin position="428"/>
        <end position="438"/>
    </location>
</feature>
<feature type="non-terminal residue" evidence="3">
    <location>
        <position position="671"/>
    </location>
</feature>
<evidence type="ECO:0000256" key="1">
    <source>
        <dbReference type="SAM" id="Coils"/>
    </source>
</evidence>
<dbReference type="Proteomes" id="UP001432027">
    <property type="component" value="Unassembled WGS sequence"/>
</dbReference>
<accession>A0AAV5U8W0</accession>
<feature type="region of interest" description="Disordered" evidence="2">
    <location>
        <begin position="392"/>
        <end position="478"/>
    </location>
</feature>
<feature type="compositionally biased region" description="Basic and acidic residues" evidence="2">
    <location>
        <begin position="445"/>
        <end position="478"/>
    </location>
</feature>
<dbReference type="EMBL" id="BTSX01000006">
    <property type="protein sequence ID" value="GMT03217.1"/>
    <property type="molecule type" value="Genomic_DNA"/>
</dbReference>
<proteinExistence type="predicted"/>
<feature type="coiled-coil region" evidence="1">
    <location>
        <begin position="99"/>
        <end position="154"/>
    </location>
</feature>
<name>A0AAV5U8W0_9BILA</name>